<feature type="domain" description="NADP-dependent oxidoreductase" evidence="1">
    <location>
        <begin position="134"/>
        <end position="190"/>
    </location>
</feature>
<sequence length="571" mass="65038">MWSKTVMKEIRKVSEDLSLDIICVQEPYSMYREDIEKFLEHMEVIDYVYRGIPLLFLADTNAKSPLWFSDVLRRPDGRRGGCRTYERGEKGSEPAFAWRKSGKPPPVHPTEIRTWNSPSSAVELNTTSALANYATEALKDVPRKAYYIATKVGRYELNPKTMFDFSAEATRNSLERSLRLLGVEYLDIIQRLAAEAYPQFNLESRDELVRDRLIQCIEDIDIRVALNRGPVKTVIYLQSIQEAVVRALRMVLEEDRIPHSTSIVSHQEQLDPARQVFKCSCSKNTAVTERDECREKIRDIRDGATRDQSGPRCFRCGERGHNLKSWELEGCLEPNLQLAAKHGIFSAYFWSQLAKIWYLSDFQIHHKTLLCCLRDIRFSHPKCEWLVNGDASAVGIGAVLSQRAILTGRELVNDVALGHSVPRLTLSFHIRSKTDAQPEALIGQESAPKPLPPLKYHTCKQQVHDIEFAPSLEYVFNQTLPVLQEAVKEGKVRYLGVTAYPVSILQRAVESSPIKLNVVLSYCRNTLIDDSLLEILPLLQHLECSDNVVNTLPNTASGRRPHLYYQNKTLA</sequence>
<dbReference type="Gene3D" id="3.20.20.100">
    <property type="entry name" value="NADP-dependent oxidoreductase domain"/>
    <property type="match status" value="2"/>
</dbReference>
<organism evidence="2">
    <name type="scientific">Timema shepardi</name>
    <name type="common">Walking stick</name>
    <dbReference type="NCBI Taxonomy" id="629360"/>
    <lineage>
        <taxon>Eukaryota</taxon>
        <taxon>Metazoa</taxon>
        <taxon>Ecdysozoa</taxon>
        <taxon>Arthropoda</taxon>
        <taxon>Hexapoda</taxon>
        <taxon>Insecta</taxon>
        <taxon>Pterygota</taxon>
        <taxon>Neoptera</taxon>
        <taxon>Polyneoptera</taxon>
        <taxon>Phasmatodea</taxon>
        <taxon>Timematodea</taxon>
        <taxon>Timematoidea</taxon>
        <taxon>Timematidae</taxon>
        <taxon>Timema</taxon>
    </lineage>
</organism>
<dbReference type="InterPro" id="IPR036691">
    <property type="entry name" value="Endo/exonu/phosph_ase_sf"/>
</dbReference>
<dbReference type="PANTHER" id="PTHR42686">
    <property type="entry name" value="GH17980P-RELATED"/>
    <property type="match status" value="1"/>
</dbReference>
<dbReference type="GO" id="GO:0016491">
    <property type="term" value="F:oxidoreductase activity"/>
    <property type="evidence" value="ECO:0007669"/>
    <property type="project" value="InterPro"/>
</dbReference>
<dbReference type="GO" id="GO:0005829">
    <property type="term" value="C:cytosol"/>
    <property type="evidence" value="ECO:0007669"/>
    <property type="project" value="TreeGrafter"/>
</dbReference>
<gene>
    <name evidence="2" type="ORF">TSIB3V08_LOCUS9121</name>
</gene>
<evidence type="ECO:0000259" key="1">
    <source>
        <dbReference type="Pfam" id="PF00248"/>
    </source>
</evidence>
<proteinExistence type="predicted"/>
<reference evidence="2" key="1">
    <citation type="submission" date="2020-11" db="EMBL/GenBank/DDBJ databases">
        <authorList>
            <person name="Tran Van P."/>
        </authorList>
    </citation>
    <scope>NUCLEOTIDE SEQUENCE</scope>
</reference>
<protein>
    <recommendedName>
        <fullName evidence="1">NADP-dependent oxidoreductase domain-containing protein</fullName>
    </recommendedName>
</protein>
<dbReference type="EMBL" id="OC005080">
    <property type="protein sequence ID" value="CAD7265076.1"/>
    <property type="molecule type" value="Genomic_DNA"/>
</dbReference>
<accession>A0A7R9B2B6</accession>
<dbReference type="SUPFAM" id="SSF51430">
    <property type="entry name" value="NAD(P)-linked oxidoreductase"/>
    <property type="match status" value="2"/>
</dbReference>
<dbReference type="PANTHER" id="PTHR42686:SF1">
    <property type="entry name" value="GH17980P-RELATED"/>
    <property type="match status" value="1"/>
</dbReference>
<name>A0A7R9B2B6_TIMSH</name>
<dbReference type="AlphaFoldDB" id="A0A7R9B2B6"/>
<dbReference type="InterPro" id="IPR023210">
    <property type="entry name" value="NADP_OxRdtase_dom"/>
</dbReference>
<dbReference type="InterPro" id="IPR036812">
    <property type="entry name" value="NAD(P)_OxRdtase_dom_sf"/>
</dbReference>
<evidence type="ECO:0000313" key="2">
    <source>
        <dbReference type="EMBL" id="CAD7265076.1"/>
    </source>
</evidence>
<dbReference type="SUPFAM" id="SSF56219">
    <property type="entry name" value="DNase I-like"/>
    <property type="match status" value="1"/>
</dbReference>
<dbReference type="Pfam" id="PF00248">
    <property type="entry name" value="Aldo_ket_red"/>
    <property type="match status" value="1"/>
</dbReference>
<dbReference type="InterPro" id="IPR020471">
    <property type="entry name" value="AKR"/>
</dbReference>